<dbReference type="RefSeq" id="WP_075730134.1">
    <property type="nucleotide sequence ID" value="NZ_BJNB01000013.1"/>
</dbReference>
<dbReference type="PROSITE" id="PS00108">
    <property type="entry name" value="PROTEIN_KINASE_ST"/>
    <property type="match status" value="1"/>
</dbReference>
<dbReference type="Gene3D" id="3.30.200.20">
    <property type="entry name" value="Phosphorylase Kinase, domain 1"/>
    <property type="match status" value="1"/>
</dbReference>
<dbReference type="Proteomes" id="UP000185479">
    <property type="component" value="Chromosome"/>
</dbReference>
<dbReference type="CDD" id="cd14014">
    <property type="entry name" value="STKc_PknB_like"/>
    <property type="match status" value="1"/>
</dbReference>
<protein>
    <recommendedName>
        <fullName evidence="1">non-specific serine/threonine protein kinase</fullName>
        <ecNumber evidence="1">2.7.11.1</ecNumber>
    </recommendedName>
</protein>
<dbReference type="FunFam" id="1.10.510.10:FF:000021">
    <property type="entry name" value="Serine/threonine protein kinase"/>
    <property type="match status" value="1"/>
</dbReference>
<evidence type="ECO:0000256" key="3">
    <source>
        <dbReference type="ARBA" id="ARBA00022679"/>
    </source>
</evidence>
<accession>A0A1L7CMY5</accession>
<comment type="catalytic activity">
    <reaction evidence="7">
        <text>L-threonyl-[protein] + ATP = O-phospho-L-threonyl-[protein] + ADP + H(+)</text>
        <dbReference type="Rhea" id="RHEA:46608"/>
        <dbReference type="Rhea" id="RHEA-COMP:11060"/>
        <dbReference type="Rhea" id="RHEA-COMP:11605"/>
        <dbReference type="ChEBI" id="CHEBI:15378"/>
        <dbReference type="ChEBI" id="CHEBI:30013"/>
        <dbReference type="ChEBI" id="CHEBI:30616"/>
        <dbReference type="ChEBI" id="CHEBI:61977"/>
        <dbReference type="ChEBI" id="CHEBI:456216"/>
        <dbReference type="EC" id="2.7.11.1"/>
    </reaction>
</comment>
<dbReference type="GeneID" id="82880723"/>
<feature type="compositionally biased region" description="Pro residues" evidence="9">
    <location>
        <begin position="364"/>
        <end position="377"/>
    </location>
</feature>
<gene>
    <name evidence="12" type="ORF">CFLV_08340</name>
</gene>
<feature type="region of interest" description="Disordered" evidence="9">
    <location>
        <begin position="317"/>
        <end position="344"/>
    </location>
</feature>
<dbReference type="GO" id="GO:0004674">
    <property type="term" value="F:protein serine/threonine kinase activity"/>
    <property type="evidence" value="ECO:0007669"/>
    <property type="project" value="UniProtKB-KW"/>
</dbReference>
<dbReference type="KEGG" id="cfc:CFLV_08340"/>
<evidence type="ECO:0000313" key="12">
    <source>
        <dbReference type="EMBL" id="APT87204.1"/>
    </source>
</evidence>
<dbReference type="InterPro" id="IPR011009">
    <property type="entry name" value="Kinase-like_dom_sf"/>
</dbReference>
<keyword evidence="10" id="KW-0472">Membrane</keyword>
<feature type="domain" description="Protein kinase" evidence="11">
    <location>
        <begin position="14"/>
        <end position="283"/>
    </location>
</feature>
<evidence type="ECO:0000256" key="7">
    <source>
        <dbReference type="ARBA" id="ARBA00047899"/>
    </source>
</evidence>
<evidence type="ECO:0000256" key="1">
    <source>
        <dbReference type="ARBA" id="ARBA00012513"/>
    </source>
</evidence>
<keyword evidence="4" id="KW-0547">Nucleotide-binding</keyword>
<evidence type="ECO:0000256" key="10">
    <source>
        <dbReference type="SAM" id="Phobius"/>
    </source>
</evidence>
<dbReference type="InterPro" id="IPR000719">
    <property type="entry name" value="Prot_kinase_dom"/>
</dbReference>
<evidence type="ECO:0000313" key="13">
    <source>
        <dbReference type="Proteomes" id="UP000185479"/>
    </source>
</evidence>
<evidence type="ECO:0000256" key="8">
    <source>
        <dbReference type="ARBA" id="ARBA00048679"/>
    </source>
</evidence>
<dbReference type="GO" id="GO:0005524">
    <property type="term" value="F:ATP binding"/>
    <property type="evidence" value="ECO:0007669"/>
    <property type="project" value="UniProtKB-KW"/>
</dbReference>
<dbReference type="PROSITE" id="PS50011">
    <property type="entry name" value="PROTEIN_KINASE_DOM"/>
    <property type="match status" value="1"/>
</dbReference>
<evidence type="ECO:0000256" key="6">
    <source>
        <dbReference type="ARBA" id="ARBA00022840"/>
    </source>
</evidence>
<proteinExistence type="predicted"/>
<keyword evidence="6" id="KW-0067">ATP-binding</keyword>
<evidence type="ECO:0000256" key="9">
    <source>
        <dbReference type="SAM" id="MobiDB-lite"/>
    </source>
</evidence>
<feature type="transmembrane region" description="Helical" evidence="10">
    <location>
        <begin position="415"/>
        <end position="438"/>
    </location>
</feature>
<comment type="catalytic activity">
    <reaction evidence="8">
        <text>L-seryl-[protein] + ATP = O-phospho-L-seryl-[protein] + ADP + H(+)</text>
        <dbReference type="Rhea" id="RHEA:17989"/>
        <dbReference type="Rhea" id="RHEA-COMP:9863"/>
        <dbReference type="Rhea" id="RHEA-COMP:11604"/>
        <dbReference type="ChEBI" id="CHEBI:15378"/>
        <dbReference type="ChEBI" id="CHEBI:29999"/>
        <dbReference type="ChEBI" id="CHEBI:30616"/>
        <dbReference type="ChEBI" id="CHEBI:83421"/>
        <dbReference type="ChEBI" id="CHEBI:456216"/>
        <dbReference type="EC" id="2.7.11.1"/>
    </reaction>
</comment>
<keyword evidence="13" id="KW-1185">Reference proteome</keyword>
<sequence length="453" mass="48237">MTGLEVGDILEDRYRIDRAIARGGTSTVYRCIDLRLGRAVAAKVMDERYADDPVFLQRFKREARAMARLQHPNLVAVHDFSADGEPIYLIMELITGGTLRELLAERGPMPAHGAVAVMHSLLTGLQEVHEAGFVHRDIKPDNVLITANHRIKLGDFGLVRSSNAHQLTSGQIVGTVSYLSPEQVTGEAITPASDVYSAGIVLYELLTGTVPFRGDTPLLHATARLQGVVSPPSARATYEVPTLVDALVATATARDPHERFSDAGEFLAAVDDVARELSFPPFTVPVPKNSAAARTAAAPTSFSVSGNTGIFDATTNIPAPTKPPAVGPHEPESLSPSPDLTRDFSQRAPLGFETRLDMPQAPAAIPPALPPATPVPNVPVASPERVSPRPVGSASTALATEEEPPERPLSNRGPLALLAFFIVVALGAGAVAIGAWWFGSGSYGEIPVLWRLY</sequence>
<feature type="region of interest" description="Disordered" evidence="9">
    <location>
        <begin position="361"/>
        <end position="410"/>
    </location>
</feature>
<keyword evidence="5 12" id="KW-0418">Kinase</keyword>
<dbReference type="PANTHER" id="PTHR43289">
    <property type="entry name" value="MITOGEN-ACTIVATED PROTEIN KINASE KINASE KINASE 20-RELATED"/>
    <property type="match status" value="1"/>
</dbReference>
<evidence type="ECO:0000259" key="11">
    <source>
        <dbReference type="PROSITE" id="PS50011"/>
    </source>
</evidence>
<dbReference type="Gene3D" id="1.10.510.10">
    <property type="entry name" value="Transferase(Phosphotransferase) domain 1"/>
    <property type="match status" value="1"/>
</dbReference>
<reference evidence="12 13" key="1">
    <citation type="submission" date="2014-08" db="EMBL/GenBank/DDBJ databases">
        <title>Complete genome sequence of Corynebacterium flavescens OJ8(T)(=DSM 20296(T)), isolated from cheese.</title>
        <authorList>
            <person name="Ruckert C."/>
            <person name="Albersmeier A."/>
            <person name="Winkler A."/>
            <person name="Kalinowski J."/>
        </authorList>
    </citation>
    <scope>NUCLEOTIDE SEQUENCE [LARGE SCALE GENOMIC DNA]</scope>
    <source>
        <strain evidence="12 13">OJ8</strain>
    </source>
</reference>
<dbReference type="SMART" id="SM00220">
    <property type="entry name" value="S_TKc"/>
    <property type="match status" value="1"/>
</dbReference>
<keyword evidence="2 12" id="KW-0723">Serine/threonine-protein kinase</keyword>
<dbReference type="PANTHER" id="PTHR43289:SF6">
    <property type="entry name" value="SERINE_THREONINE-PROTEIN KINASE NEKL-3"/>
    <property type="match status" value="1"/>
</dbReference>
<evidence type="ECO:0000256" key="4">
    <source>
        <dbReference type="ARBA" id="ARBA00022741"/>
    </source>
</evidence>
<dbReference type="InterPro" id="IPR008271">
    <property type="entry name" value="Ser/Thr_kinase_AS"/>
</dbReference>
<keyword evidence="3" id="KW-0808">Transferase</keyword>
<evidence type="ECO:0000256" key="2">
    <source>
        <dbReference type="ARBA" id="ARBA00022527"/>
    </source>
</evidence>
<evidence type="ECO:0000256" key="5">
    <source>
        <dbReference type="ARBA" id="ARBA00022777"/>
    </source>
</evidence>
<dbReference type="FunFam" id="3.30.200.20:FF:000035">
    <property type="entry name" value="Serine/threonine protein kinase Stk1"/>
    <property type="match status" value="1"/>
</dbReference>
<dbReference type="STRING" id="28028.CFLV_08340"/>
<keyword evidence="10" id="KW-0812">Transmembrane</keyword>
<keyword evidence="10" id="KW-1133">Transmembrane helix</keyword>
<dbReference type="AlphaFoldDB" id="A0A1L7CMY5"/>
<name>A0A1L7CMY5_CORFL</name>
<dbReference type="EC" id="2.7.11.1" evidence="1"/>
<dbReference type="EMBL" id="CP009246">
    <property type="protein sequence ID" value="APT87204.1"/>
    <property type="molecule type" value="Genomic_DNA"/>
</dbReference>
<dbReference type="Pfam" id="PF00069">
    <property type="entry name" value="Pkinase"/>
    <property type="match status" value="1"/>
</dbReference>
<organism evidence="12 13">
    <name type="scientific">Corynebacterium flavescens</name>
    <dbReference type="NCBI Taxonomy" id="28028"/>
    <lineage>
        <taxon>Bacteria</taxon>
        <taxon>Bacillati</taxon>
        <taxon>Actinomycetota</taxon>
        <taxon>Actinomycetes</taxon>
        <taxon>Mycobacteriales</taxon>
        <taxon>Corynebacteriaceae</taxon>
        <taxon>Corynebacterium</taxon>
    </lineage>
</organism>
<dbReference type="GO" id="GO:0045717">
    <property type="term" value="P:negative regulation of fatty acid biosynthetic process"/>
    <property type="evidence" value="ECO:0007669"/>
    <property type="project" value="UniProtKB-ARBA"/>
</dbReference>
<dbReference type="OrthoDB" id="9762169at2"/>
<dbReference type="SUPFAM" id="SSF56112">
    <property type="entry name" value="Protein kinase-like (PK-like)"/>
    <property type="match status" value="1"/>
</dbReference>